<organism evidence="2 3">
    <name type="scientific">Halomonas salifodinae</name>
    <dbReference type="NCBI Taxonomy" id="438745"/>
    <lineage>
        <taxon>Bacteria</taxon>
        <taxon>Pseudomonadati</taxon>
        <taxon>Pseudomonadota</taxon>
        <taxon>Gammaproteobacteria</taxon>
        <taxon>Oceanospirillales</taxon>
        <taxon>Halomonadaceae</taxon>
        <taxon>Halomonas</taxon>
    </lineage>
</organism>
<dbReference type="RefSeq" id="WP_346063554.1">
    <property type="nucleotide sequence ID" value="NZ_BAAADR010000018.1"/>
</dbReference>
<protein>
    <submittedName>
        <fullName evidence="2">Uncharacterized protein</fullName>
    </submittedName>
</protein>
<sequence length="99" mass="11553">MQNFNFPKGVHVNRVRLATNEYANPDGSWRRVDQIEVHMMDMWLRKSITCARDEYLAQRLADEAGVELENYLEGDNAPPPLTPEEQEEFAESLRPFIDE</sequence>
<keyword evidence="3" id="KW-1185">Reference proteome</keyword>
<proteinExistence type="predicted"/>
<gene>
    <name evidence="2" type="ORF">ACFQH5_20125</name>
</gene>
<evidence type="ECO:0000313" key="2">
    <source>
        <dbReference type="EMBL" id="MFC7091856.1"/>
    </source>
</evidence>
<feature type="region of interest" description="Disordered" evidence="1">
    <location>
        <begin position="75"/>
        <end position="99"/>
    </location>
</feature>
<reference evidence="3" key="1">
    <citation type="journal article" date="2019" name="Int. J. Syst. Evol. Microbiol.">
        <title>The Global Catalogue of Microorganisms (GCM) 10K type strain sequencing project: providing services to taxonomists for standard genome sequencing and annotation.</title>
        <authorList>
            <consortium name="The Broad Institute Genomics Platform"/>
            <consortium name="The Broad Institute Genome Sequencing Center for Infectious Disease"/>
            <person name="Wu L."/>
            <person name="Ma J."/>
        </authorList>
    </citation>
    <scope>NUCLEOTIDE SEQUENCE [LARGE SCALE GENOMIC DNA]</scope>
    <source>
        <strain evidence="3">CGMCC 1.13666</strain>
    </source>
</reference>
<accession>A0ABW2F5M7</accession>
<comment type="caution">
    <text evidence="2">The sequence shown here is derived from an EMBL/GenBank/DDBJ whole genome shotgun (WGS) entry which is preliminary data.</text>
</comment>
<dbReference type="Proteomes" id="UP001596411">
    <property type="component" value="Unassembled WGS sequence"/>
</dbReference>
<evidence type="ECO:0000256" key="1">
    <source>
        <dbReference type="SAM" id="MobiDB-lite"/>
    </source>
</evidence>
<evidence type="ECO:0000313" key="3">
    <source>
        <dbReference type="Proteomes" id="UP001596411"/>
    </source>
</evidence>
<name>A0ABW2F5M7_9GAMM</name>
<dbReference type="EMBL" id="JBHSZP010000047">
    <property type="protein sequence ID" value="MFC7091856.1"/>
    <property type="molecule type" value="Genomic_DNA"/>
</dbReference>